<comment type="caution">
    <text evidence="5">The sequence shown here is derived from an EMBL/GenBank/DDBJ whole genome shotgun (WGS) entry which is preliminary data.</text>
</comment>
<dbReference type="InterPro" id="IPR051911">
    <property type="entry name" value="SDR_oxidoreductase"/>
</dbReference>
<keyword evidence="2" id="KW-0521">NADP</keyword>
<dbReference type="Proteomes" id="UP001301769">
    <property type="component" value="Unassembled WGS sequence"/>
</dbReference>
<dbReference type="AlphaFoldDB" id="A0AAN6YED6"/>
<name>A0AAN6YED6_9PEZI</name>
<dbReference type="PANTHER" id="PTHR43976:SF16">
    <property type="entry name" value="SHORT-CHAIN DEHYDROGENASE_REDUCTASE FAMILY PROTEIN"/>
    <property type="match status" value="1"/>
</dbReference>
<organism evidence="5 6">
    <name type="scientific">Rhypophila decipiens</name>
    <dbReference type="NCBI Taxonomy" id="261697"/>
    <lineage>
        <taxon>Eukaryota</taxon>
        <taxon>Fungi</taxon>
        <taxon>Dikarya</taxon>
        <taxon>Ascomycota</taxon>
        <taxon>Pezizomycotina</taxon>
        <taxon>Sordariomycetes</taxon>
        <taxon>Sordariomycetidae</taxon>
        <taxon>Sordariales</taxon>
        <taxon>Naviculisporaceae</taxon>
        <taxon>Rhypophila</taxon>
    </lineage>
</organism>
<dbReference type="InterPro" id="IPR020904">
    <property type="entry name" value="Sc_DH/Rdtase_CS"/>
</dbReference>
<evidence type="ECO:0000256" key="2">
    <source>
        <dbReference type="ARBA" id="ARBA00022857"/>
    </source>
</evidence>
<evidence type="ECO:0000256" key="4">
    <source>
        <dbReference type="RuleBase" id="RU000363"/>
    </source>
</evidence>
<evidence type="ECO:0000256" key="1">
    <source>
        <dbReference type="ARBA" id="ARBA00006484"/>
    </source>
</evidence>
<dbReference type="Gene3D" id="3.40.50.720">
    <property type="entry name" value="NAD(P)-binding Rossmann-like Domain"/>
    <property type="match status" value="1"/>
</dbReference>
<dbReference type="Pfam" id="PF00106">
    <property type="entry name" value="adh_short"/>
    <property type="match status" value="1"/>
</dbReference>
<dbReference type="EMBL" id="MU858059">
    <property type="protein sequence ID" value="KAK4217544.1"/>
    <property type="molecule type" value="Genomic_DNA"/>
</dbReference>
<dbReference type="PROSITE" id="PS00061">
    <property type="entry name" value="ADH_SHORT"/>
    <property type="match status" value="1"/>
</dbReference>
<dbReference type="SUPFAM" id="SSF51735">
    <property type="entry name" value="NAD(P)-binding Rossmann-fold domains"/>
    <property type="match status" value="1"/>
</dbReference>
<gene>
    <name evidence="5" type="ORF">QBC37DRAFT_384477</name>
</gene>
<dbReference type="PRINTS" id="PR00081">
    <property type="entry name" value="GDHRDH"/>
</dbReference>
<dbReference type="InterPro" id="IPR036291">
    <property type="entry name" value="NAD(P)-bd_dom_sf"/>
</dbReference>
<keyword evidence="6" id="KW-1185">Reference proteome</keyword>
<dbReference type="CDD" id="cd05374">
    <property type="entry name" value="17beta-HSD-like_SDR_c"/>
    <property type="match status" value="1"/>
</dbReference>
<accession>A0AAN6YED6</accession>
<sequence length="312" mass="33286">MAPLIWLVTGSTSGIGGALVQHIVARGDKVIASGRQVRSRLGDLQSDSFALLELDITASSEVITQKIKQAWEIYGHIDVLVNNAGMSAMSAAEEASDAFTSNMFAVNLFGPMAITKAILPYMRTKGRGTICFTSSSTSWTSLPFMSHYAASKAALSQYVECIRKELAPLGIRAVAFESGGMPTHLGQPRETTDGAASFGNEGAEIKAYQAGLAGLGGMFMSDPLAFMPGDLDKVAGVIVDVVKGEGLAEGKKLPVRVLFGSDAYESVMQKLDECARLFGDWKDLTYSTDRDGYGHVTKGEYMRAVSILDGDE</sequence>
<reference evidence="5" key="1">
    <citation type="journal article" date="2023" name="Mol. Phylogenet. Evol.">
        <title>Genome-scale phylogeny and comparative genomics of the fungal order Sordariales.</title>
        <authorList>
            <person name="Hensen N."/>
            <person name="Bonometti L."/>
            <person name="Westerberg I."/>
            <person name="Brannstrom I.O."/>
            <person name="Guillou S."/>
            <person name="Cros-Aarteil S."/>
            <person name="Calhoun S."/>
            <person name="Haridas S."/>
            <person name="Kuo A."/>
            <person name="Mondo S."/>
            <person name="Pangilinan J."/>
            <person name="Riley R."/>
            <person name="LaButti K."/>
            <person name="Andreopoulos B."/>
            <person name="Lipzen A."/>
            <person name="Chen C."/>
            <person name="Yan M."/>
            <person name="Daum C."/>
            <person name="Ng V."/>
            <person name="Clum A."/>
            <person name="Steindorff A."/>
            <person name="Ohm R.A."/>
            <person name="Martin F."/>
            <person name="Silar P."/>
            <person name="Natvig D.O."/>
            <person name="Lalanne C."/>
            <person name="Gautier V."/>
            <person name="Ament-Velasquez S.L."/>
            <person name="Kruys A."/>
            <person name="Hutchinson M.I."/>
            <person name="Powell A.J."/>
            <person name="Barry K."/>
            <person name="Miller A.N."/>
            <person name="Grigoriev I.V."/>
            <person name="Debuchy R."/>
            <person name="Gladieux P."/>
            <person name="Hiltunen Thoren M."/>
            <person name="Johannesson H."/>
        </authorList>
    </citation>
    <scope>NUCLEOTIDE SEQUENCE</scope>
    <source>
        <strain evidence="5">PSN293</strain>
    </source>
</reference>
<comment type="similarity">
    <text evidence="1 4">Belongs to the short-chain dehydrogenases/reductases (SDR) family.</text>
</comment>
<dbReference type="InterPro" id="IPR002347">
    <property type="entry name" value="SDR_fam"/>
</dbReference>
<dbReference type="GO" id="GO:0016491">
    <property type="term" value="F:oxidoreductase activity"/>
    <property type="evidence" value="ECO:0007669"/>
    <property type="project" value="UniProtKB-KW"/>
</dbReference>
<evidence type="ECO:0000313" key="5">
    <source>
        <dbReference type="EMBL" id="KAK4217544.1"/>
    </source>
</evidence>
<proteinExistence type="inferred from homology"/>
<dbReference type="PANTHER" id="PTHR43976">
    <property type="entry name" value="SHORT CHAIN DEHYDROGENASE"/>
    <property type="match status" value="1"/>
</dbReference>
<keyword evidence="3" id="KW-0560">Oxidoreductase</keyword>
<reference evidence="5" key="2">
    <citation type="submission" date="2023-05" db="EMBL/GenBank/DDBJ databases">
        <authorList>
            <consortium name="Lawrence Berkeley National Laboratory"/>
            <person name="Steindorff A."/>
            <person name="Hensen N."/>
            <person name="Bonometti L."/>
            <person name="Westerberg I."/>
            <person name="Brannstrom I.O."/>
            <person name="Guillou S."/>
            <person name="Cros-Aarteil S."/>
            <person name="Calhoun S."/>
            <person name="Haridas S."/>
            <person name="Kuo A."/>
            <person name="Mondo S."/>
            <person name="Pangilinan J."/>
            <person name="Riley R."/>
            <person name="Labutti K."/>
            <person name="Andreopoulos B."/>
            <person name="Lipzen A."/>
            <person name="Chen C."/>
            <person name="Yanf M."/>
            <person name="Daum C."/>
            <person name="Ng V."/>
            <person name="Clum A."/>
            <person name="Ohm R."/>
            <person name="Martin F."/>
            <person name="Silar P."/>
            <person name="Natvig D."/>
            <person name="Lalanne C."/>
            <person name="Gautier V."/>
            <person name="Ament-Velasquez S.L."/>
            <person name="Kruys A."/>
            <person name="Hutchinson M.I."/>
            <person name="Powell A.J."/>
            <person name="Barry K."/>
            <person name="Miller A.N."/>
            <person name="Grigoriev I.V."/>
            <person name="Debuchy R."/>
            <person name="Gladieux P."/>
            <person name="Thoren M.H."/>
            <person name="Johannesson H."/>
        </authorList>
    </citation>
    <scope>NUCLEOTIDE SEQUENCE</scope>
    <source>
        <strain evidence="5">PSN293</strain>
    </source>
</reference>
<protein>
    <submittedName>
        <fullName evidence="5">Uncharacterized protein</fullName>
    </submittedName>
</protein>
<evidence type="ECO:0000313" key="6">
    <source>
        <dbReference type="Proteomes" id="UP001301769"/>
    </source>
</evidence>
<dbReference type="PRINTS" id="PR00080">
    <property type="entry name" value="SDRFAMILY"/>
</dbReference>
<evidence type="ECO:0000256" key="3">
    <source>
        <dbReference type="ARBA" id="ARBA00023002"/>
    </source>
</evidence>